<dbReference type="Gene3D" id="2.40.50.1060">
    <property type="match status" value="1"/>
</dbReference>
<evidence type="ECO:0000256" key="1">
    <source>
        <dbReference type="ARBA" id="ARBA00004123"/>
    </source>
</evidence>
<accession>A0A7S2UC88</accession>
<dbReference type="PANTHER" id="PTHR12709:SF5">
    <property type="entry name" value="DNA-DIRECTED RNA POLYMERASE I SUBUNIT RPA43"/>
    <property type="match status" value="1"/>
</dbReference>
<sequence>MTANGEFTKEEHKALKKEKKEAKKAKKESKMAKKEAKKRDRSPTGKGELELANKGTLPSKRAKSENSPGKVHTKEAIRDETGLPSPFTKRQLSLLVSLYPASLGSVSDHICRSIRSLLLKFSDGVDGILLAFDNVKILGREQEGDLGRGRILNEMPQIHYRVLLDALVFCPVVGMKLTGKVNESFPSHIGMLVHAFFNAMVSSDHLRAAGYIFDRDAQHWTSSVDNTAIGIDDQVEFSLDKLHECAGVISLEGCNPSVTR</sequence>
<protein>
    <recommendedName>
        <fullName evidence="6">RPA43 OB domain-containing protein</fullName>
    </recommendedName>
</protein>
<evidence type="ECO:0000256" key="4">
    <source>
        <dbReference type="ARBA" id="ARBA00023242"/>
    </source>
</evidence>
<dbReference type="GO" id="GO:0006352">
    <property type="term" value="P:DNA-templated transcription initiation"/>
    <property type="evidence" value="ECO:0007669"/>
    <property type="project" value="InterPro"/>
</dbReference>
<dbReference type="InterPro" id="IPR041178">
    <property type="entry name" value="RPA43_OB"/>
</dbReference>
<feature type="compositionally biased region" description="Basic and acidic residues" evidence="5">
    <location>
        <begin position="72"/>
        <end position="81"/>
    </location>
</feature>
<keyword evidence="4" id="KW-0539">Nucleus</keyword>
<reference evidence="7" key="1">
    <citation type="submission" date="2021-01" db="EMBL/GenBank/DDBJ databases">
        <authorList>
            <person name="Corre E."/>
            <person name="Pelletier E."/>
            <person name="Niang G."/>
            <person name="Scheremetjew M."/>
            <person name="Finn R."/>
            <person name="Kale V."/>
            <person name="Holt S."/>
            <person name="Cochrane G."/>
            <person name="Meng A."/>
            <person name="Brown T."/>
            <person name="Cohen L."/>
        </authorList>
    </citation>
    <scope>NUCLEOTIDE SEQUENCE</scope>
    <source>
        <strain evidence="7">CCMP2084</strain>
    </source>
</reference>
<keyword evidence="3" id="KW-0804">Transcription</keyword>
<dbReference type="AlphaFoldDB" id="A0A7S2UC88"/>
<dbReference type="GO" id="GO:0006362">
    <property type="term" value="P:transcription elongation by RNA polymerase I"/>
    <property type="evidence" value="ECO:0007669"/>
    <property type="project" value="TreeGrafter"/>
</dbReference>
<dbReference type="EMBL" id="HBHQ01008646">
    <property type="protein sequence ID" value="CAD9813981.1"/>
    <property type="molecule type" value="Transcribed_RNA"/>
</dbReference>
<dbReference type="PANTHER" id="PTHR12709">
    <property type="entry name" value="DNA-DIRECTED RNA POLYMERASE II, III"/>
    <property type="match status" value="1"/>
</dbReference>
<name>A0A7S2UC88_9STRA</name>
<evidence type="ECO:0000313" key="7">
    <source>
        <dbReference type="EMBL" id="CAD9813981.1"/>
    </source>
</evidence>
<feature type="compositionally biased region" description="Basic and acidic residues" evidence="5">
    <location>
        <begin position="7"/>
        <end position="21"/>
    </location>
</feature>
<evidence type="ECO:0000256" key="2">
    <source>
        <dbReference type="ARBA" id="ARBA00022478"/>
    </source>
</evidence>
<dbReference type="GO" id="GO:0005736">
    <property type="term" value="C:RNA polymerase I complex"/>
    <property type="evidence" value="ECO:0007669"/>
    <property type="project" value="TreeGrafter"/>
</dbReference>
<comment type="subcellular location">
    <subcellularLocation>
        <location evidence="1">Nucleus</location>
    </subcellularLocation>
</comment>
<proteinExistence type="predicted"/>
<organism evidence="7">
    <name type="scientific">Attheya septentrionalis</name>
    <dbReference type="NCBI Taxonomy" id="420275"/>
    <lineage>
        <taxon>Eukaryota</taxon>
        <taxon>Sar</taxon>
        <taxon>Stramenopiles</taxon>
        <taxon>Ochrophyta</taxon>
        <taxon>Bacillariophyta</taxon>
        <taxon>Coscinodiscophyceae</taxon>
        <taxon>Chaetocerotophycidae</taxon>
        <taxon>Chaetocerotales</taxon>
        <taxon>Attheyaceae</taxon>
        <taxon>Attheya</taxon>
    </lineage>
</organism>
<evidence type="ECO:0000259" key="6">
    <source>
        <dbReference type="Pfam" id="PF17875"/>
    </source>
</evidence>
<evidence type="ECO:0000256" key="3">
    <source>
        <dbReference type="ARBA" id="ARBA00023163"/>
    </source>
</evidence>
<gene>
    <name evidence="7" type="ORF">ASEP1449_LOCUS5806</name>
</gene>
<feature type="region of interest" description="Disordered" evidence="5">
    <location>
        <begin position="1"/>
        <end position="84"/>
    </location>
</feature>
<evidence type="ECO:0000256" key="5">
    <source>
        <dbReference type="SAM" id="MobiDB-lite"/>
    </source>
</evidence>
<dbReference type="Gene3D" id="3.30.1490.120">
    <property type="entry name" value="RNA polymerase Rpb7-like, N-terminal domain"/>
    <property type="match status" value="1"/>
</dbReference>
<feature type="domain" description="RPA43 OB" evidence="6">
    <location>
        <begin position="171"/>
        <end position="224"/>
    </location>
</feature>
<dbReference type="InterPro" id="IPR045113">
    <property type="entry name" value="Rpb7-like"/>
</dbReference>
<keyword evidence="2" id="KW-0240">DNA-directed RNA polymerase</keyword>
<dbReference type="Pfam" id="PF17875">
    <property type="entry name" value="RPA43_OB"/>
    <property type="match status" value="1"/>
</dbReference>
<dbReference type="InterPro" id="IPR036898">
    <property type="entry name" value="RNA_pol_Rpb7-like_N_sf"/>
</dbReference>
<feature type="compositionally biased region" description="Basic and acidic residues" evidence="5">
    <location>
        <begin position="28"/>
        <end position="51"/>
    </location>
</feature>